<dbReference type="Proteomes" id="UP001373714">
    <property type="component" value="Unassembled WGS sequence"/>
</dbReference>
<reference evidence="2 3" key="1">
    <citation type="submission" date="2019-10" db="EMBL/GenBank/DDBJ databases">
        <authorList>
            <person name="Palmer J.M."/>
        </authorList>
    </citation>
    <scope>NUCLEOTIDE SEQUENCE [LARGE SCALE GENOMIC DNA]</scope>
    <source>
        <strain evidence="2 3">TWF730</strain>
    </source>
</reference>
<feature type="compositionally biased region" description="Basic and acidic residues" evidence="1">
    <location>
        <begin position="1"/>
        <end position="21"/>
    </location>
</feature>
<dbReference type="EMBL" id="JAVHNS010000020">
    <property type="protein sequence ID" value="KAK6329816.1"/>
    <property type="molecule type" value="Genomic_DNA"/>
</dbReference>
<feature type="region of interest" description="Disordered" evidence="1">
    <location>
        <begin position="1"/>
        <end position="33"/>
    </location>
</feature>
<comment type="caution">
    <text evidence="2">The sequence shown here is derived from an EMBL/GenBank/DDBJ whole genome shotgun (WGS) entry which is preliminary data.</text>
</comment>
<protein>
    <recommendedName>
        <fullName evidence="4">F-box domain-containing protein</fullName>
    </recommendedName>
</protein>
<keyword evidence="3" id="KW-1185">Reference proteome</keyword>
<gene>
    <name evidence="2" type="ORF">TWF730_006114</name>
</gene>
<organism evidence="2 3">
    <name type="scientific">Orbilia blumenaviensis</name>
    <dbReference type="NCBI Taxonomy" id="1796055"/>
    <lineage>
        <taxon>Eukaryota</taxon>
        <taxon>Fungi</taxon>
        <taxon>Dikarya</taxon>
        <taxon>Ascomycota</taxon>
        <taxon>Pezizomycotina</taxon>
        <taxon>Orbiliomycetes</taxon>
        <taxon>Orbiliales</taxon>
        <taxon>Orbiliaceae</taxon>
        <taxon>Orbilia</taxon>
    </lineage>
</organism>
<evidence type="ECO:0000313" key="3">
    <source>
        <dbReference type="Proteomes" id="UP001373714"/>
    </source>
</evidence>
<accession>A0AAV9TWY6</accession>
<proteinExistence type="predicted"/>
<evidence type="ECO:0008006" key="4">
    <source>
        <dbReference type="Google" id="ProtNLM"/>
    </source>
</evidence>
<evidence type="ECO:0000313" key="2">
    <source>
        <dbReference type="EMBL" id="KAK6329816.1"/>
    </source>
</evidence>
<dbReference type="AlphaFoldDB" id="A0AAV9TWY6"/>
<name>A0AAV9TWY6_9PEZI</name>
<dbReference type="Gene3D" id="3.80.10.10">
    <property type="entry name" value="Ribonuclease Inhibitor"/>
    <property type="match status" value="1"/>
</dbReference>
<dbReference type="SUPFAM" id="SSF52047">
    <property type="entry name" value="RNI-like"/>
    <property type="match status" value="1"/>
</dbReference>
<sequence>MDWSEKEPTNRKKGKAPERFSEVQVHGRKRRRVSLSKDTSTGIFPMDVWLVIADFIPAQDTQTLSTLARVSRPLYQNLNPRLYRDLVASSPSPRNYLSCLTLLQRYLSTSQLQSLQANYPTPGQRTQPTSKNPDPDFIPYCAPYVKRMLVGWSSPGRERATTLARYFEEVLENLTNLEILVWLDNHIEFTDRIGHLLARLNLKAFAFNFSANYSVFSLSGIRNLVYLDILRAGSCDGVKELIAGSKETLKTLIYEEGRLTSDTQSSSNDPVLNDDEDIFLPNLTTLCLRLNYLTAATATNLLTSIDFSRLTYFEFSTSMHDDESGDAFTHHALFKALFKTYGPHSESSLMLKTFRFRSQVPVYPGSDFLGLLSSFDTLHTFIFEETRSNDGDPDLENIDGLLSALSGHRNLEWLGICIPPSMEQRWQFSKEHFAKVQECFPKLRHLSCSYQRSPAVVSSNAFLGPTAREISKRHPGEVASVFATMPNLVSLVLPVTHQAIGWINGHREIQMGILTSIILPEFLRGLQNDMTEGSKLQRWEDRYKLSLLTLGETSYEIASKFPKDVFGRDEDEPREVTSEYGSVYVRRVMPQQLYEGDHPNLNLMKAVEWRLRNYDGSRGDWLQGIKL</sequence>
<evidence type="ECO:0000256" key="1">
    <source>
        <dbReference type="SAM" id="MobiDB-lite"/>
    </source>
</evidence>
<dbReference type="InterPro" id="IPR032675">
    <property type="entry name" value="LRR_dom_sf"/>
</dbReference>